<keyword evidence="6" id="KW-1185">Reference proteome</keyword>
<evidence type="ECO:0000256" key="1">
    <source>
        <dbReference type="SAM" id="SignalP"/>
    </source>
</evidence>
<dbReference type="EMBL" id="FNXB01000025">
    <property type="protein sequence ID" value="SEI08367.1"/>
    <property type="molecule type" value="Genomic_DNA"/>
</dbReference>
<protein>
    <submittedName>
        <fullName evidence="3">Fumonisin B1 esterase</fullName>
        <ecNumber evidence="3">3.1.1.87</ecNumber>
    </submittedName>
    <submittedName>
        <fullName evidence="4">Para-nitrobenzyl esterase</fullName>
    </submittedName>
</protein>
<dbReference type="InterPro" id="IPR019819">
    <property type="entry name" value="Carboxylesterase_B_CS"/>
</dbReference>
<feature type="chain" id="PRO_5030029775" evidence="1">
    <location>
        <begin position="28"/>
        <end position="145"/>
    </location>
</feature>
<evidence type="ECO:0000313" key="5">
    <source>
        <dbReference type="Proteomes" id="UP000183063"/>
    </source>
</evidence>
<evidence type="ECO:0000259" key="2">
    <source>
        <dbReference type="Pfam" id="PF00135"/>
    </source>
</evidence>
<dbReference type="STRING" id="501024.RTCCBAU85039_4322"/>
<reference evidence="3" key="2">
    <citation type="submission" date="2016-10" db="EMBL/GenBank/DDBJ databases">
        <authorList>
            <person name="de Groot N.N."/>
        </authorList>
    </citation>
    <scope>NUCLEOTIDE SEQUENCE [LARGE SCALE GENOMIC DNA]</scope>
    <source>
        <strain evidence="3">CCBAU85039</strain>
    </source>
</reference>
<feature type="domain" description="Carboxylesterase type B" evidence="2">
    <location>
        <begin position="30"/>
        <end position="131"/>
    </location>
</feature>
<dbReference type="Gene3D" id="3.40.50.1820">
    <property type="entry name" value="alpha/beta hydrolase"/>
    <property type="match status" value="1"/>
</dbReference>
<dbReference type="InterPro" id="IPR029058">
    <property type="entry name" value="AB_hydrolase_fold"/>
</dbReference>
<organism evidence="3 5">
    <name type="scientific">Rhizobium tibeticum</name>
    <dbReference type="NCBI Taxonomy" id="501024"/>
    <lineage>
        <taxon>Bacteria</taxon>
        <taxon>Pseudomonadati</taxon>
        <taxon>Pseudomonadota</taxon>
        <taxon>Alphaproteobacteria</taxon>
        <taxon>Hyphomicrobiales</taxon>
        <taxon>Rhizobiaceae</taxon>
        <taxon>Rhizobium/Agrobacterium group</taxon>
        <taxon>Rhizobium</taxon>
    </lineage>
</organism>
<evidence type="ECO:0000313" key="4">
    <source>
        <dbReference type="EMBL" id="SEO70181.1"/>
    </source>
</evidence>
<accession>A0A1H8RUP2</accession>
<name>A0A1H8RUP2_9HYPH</name>
<dbReference type="Proteomes" id="UP000198939">
    <property type="component" value="Unassembled WGS sequence"/>
</dbReference>
<gene>
    <name evidence="3" type="primary">fumD_1</name>
    <name evidence="3" type="ORF">RTCCBAU85039_4322</name>
    <name evidence="4" type="ORF">SAMN05216228_102280</name>
</gene>
<sequence length="145" mass="16266">MFVDRSRNFLLFLAAATWMTFASRLPAADDTVRIDSGMLRGERSGTVVSFKGIPYAAPPLGDLRWRNPRPVNEWSGVKDARNFGPSCMQTDDLPKSEDCLTLNVWTPAKHFKTPLPVMVWIYGGALVHGNTPDRWPASRQESCVR</sequence>
<reference evidence="4 6" key="3">
    <citation type="submission" date="2016-10" db="EMBL/GenBank/DDBJ databases">
        <authorList>
            <person name="Varghese N."/>
            <person name="Submissions S."/>
        </authorList>
    </citation>
    <scope>NUCLEOTIDE SEQUENCE [LARGE SCALE GENOMIC DNA]</scope>
    <source>
        <strain evidence="4 6">CGMCC 1.7071</strain>
    </source>
</reference>
<dbReference type="EMBL" id="FOCV01000022">
    <property type="protein sequence ID" value="SEO70181.1"/>
    <property type="molecule type" value="Genomic_DNA"/>
</dbReference>
<dbReference type="PANTHER" id="PTHR11559">
    <property type="entry name" value="CARBOXYLESTERASE"/>
    <property type="match status" value="1"/>
</dbReference>
<dbReference type="SUPFAM" id="SSF53474">
    <property type="entry name" value="alpha/beta-Hydrolases"/>
    <property type="match status" value="1"/>
</dbReference>
<evidence type="ECO:0000313" key="6">
    <source>
        <dbReference type="Proteomes" id="UP000198939"/>
    </source>
</evidence>
<dbReference type="PROSITE" id="PS00941">
    <property type="entry name" value="CARBOXYLESTERASE_B_2"/>
    <property type="match status" value="1"/>
</dbReference>
<feature type="signal peptide" evidence="1">
    <location>
        <begin position="1"/>
        <end position="27"/>
    </location>
</feature>
<keyword evidence="1" id="KW-0732">Signal</keyword>
<dbReference type="InterPro" id="IPR002018">
    <property type="entry name" value="CarbesteraseB"/>
</dbReference>
<keyword evidence="3" id="KW-0378">Hydrolase</keyword>
<proteinExistence type="predicted"/>
<evidence type="ECO:0000313" key="3">
    <source>
        <dbReference type="EMBL" id="SEI08367.1"/>
    </source>
</evidence>
<dbReference type="AlphaFoldDB" id="A0A1H8RUP2"/>
<dbReference type="Pfam" id="PF00135">
    <property type="entry name" value="COesterase"/>
    <property type="match status" value="1"/>
</dbReference>
<dbReference type="EC" id="3.1.1.87" evidence="3"/>
<reference evidence="5" key="1">
    <citation type="submission" date="2016-10" db="EMBL/GenBank/DDBJ databases">
        <authorList>
            <person name="Wibberg D."/>
        </authorList>
    </citation>
    <scope>NUCLEOTIDE SEQUENCE [LARGE SCALE GENOMIC DNA]</scope>
</reference>
<dbReference type="GO" id="GO:0016787">
    <property type="term" value="F:hydrolase activity"/>
    <property type="evidence" value="ECO:0007669"/>
    <property type="project" value="UniProtKB-KW"/>
</dbReference>
<dbReference type="InterPro" id="IPR050309">
    <property type="entry name" value="Type-B_Carboxylest/Lipase"/>
</dbReference>
<dbReference type="Proteomes" id="UP000183063">
    <property type="component" value="Unassembled WGS sequence"/>
</dbReference>
<dbReference type="SMR" id="A0A1H8RUP2"/>